<dbReference type="Gene3D" id="3.90.1580.10">
    <property type="entry name" value="paralog of FGE (formylglycine-generating enzyme)"/>
    <property type="match status" value="1"/>
</dbReference>
<dbReference type="InterPro" id="IPR042095">
    <property type="entry name" value="SUMF_sf"/>
</dbReference>
<dbReference type="PANTHER" id="PTHR23150:SF19">
    <property type="entry name" value="FORMYLGLYCINE-GENERATING ENZYME"/>
    <property type="match status" value="1"/>
</dbReference>
<dbReference type="PANTHER" id="PTHR23150">
    <property type="entry name" value="SULFATASE MODIFYING FACTOR 1, 2"/>
    <property type="match status" value="1"/>
</dbReference>
<dbReference type="InterPro" id="IPR051043">
    <property type="entry name" value="Sulfatase_Mod_Factor_Kinase"/>
</dbReference>
<organism evidence="2 3">
    <name type="scientific">Candidatus Nitrospira nitrosa</name>
    <dbReference type="NCBI Taxonomy" id="1742972"/>
    <lineage>
        <taxon>Bacteria</taxon>
        <taxon>Pseudomonadati</taxon>
        <taxon>Nitrospirota</taxon>
        <taxon>Nitrospiria</taxon>
        <taxon>Nitrospirales</taxon>
        <taxon>Nitrospiraceae</taxon>
        <taxon>Nitrospira</taxon>
    </lineage>
</organism>
<dbReference type="Proteomes" id="UP000199032">
    <property type="component" value="Unassembled WGS sequence"/>
</dbReference>
<protein>
    <recommendedName>
        <fullName evidence="1">Sulfatase-modifying factor enzyme-like domain-containing protein</fullName>
    </recommendedName>
</protein>
<keyword evidence="3" id="KW-1185">Reference proteome</keyword>
<dbReference type="AlphaFoldDB" id="A0A0S4LJY9"/>
<gene>
    <name evidence="2" type="ORF">COMA1_30458</name>
</gene>
<feature type="domain" description="Sulfatase-modifying factor enzyme-like" evidence="1">
    <location>
        <begin position="46"/>
        <end position="288"/>
    </location>
</feature>
<evidence type="ECO:0000313" key="3">
    <source>
        <dbReference type="Proteomes" id="UP000199032"/>
    </source>
</evidence>
<dbReference type="GO" id="GO:0120147">
    <property type="term" value="F:formylglycine-generating oxidase activity"/>
    <property type="evidence" value="ECO:0007669"/>
    <property type="project" value="TreeGrafter"/>
</dbReference>
<reference evidence="2 3" key="1">
    <citation type="submission" date="2015-10" db="EMBL/GenBank/DDBJ databases">
        <authorList>
            <person name="Gilbert D.G."/>
        </authorList>
    </citation>
    <scope>NUCLEOTIDE SEQUENCE [LARGE SCALE GENOMIC DNA]</scope>
    <source>
        <strain evidence="2">COMA1</strain>
    </source>
</reference>
<dbReference type="EMBL" id="CZQA01000009">
    <property type="protein sequence ID" value="CUS37198.1"/>
    <property type="molecule type" value="Genomic_DNA"/>
</dbReference>
<dbReference type="RefSeq" id="WP_090749691.1">
    <property type="nucleotide sequence ID" value="NZ_CZQA01000009.1"/>
</dbReference>
<dbReference type="InterPro" id="IPR005532">
    <property type="entry name" value="SUMF_dom"/>
</dbReference>
<sequence>MRHIHSPSHFLTISILLILMLPDSVGMTEERSPYEYIASLALASPMMTIPEGRFFMGTAKAGQDLFSLDLPYDDTEQPQRQVWLDRFAIDRDEVTLGEFLRWLHQQHRPVSGELRKLIDHMITVHAVEPDRLTRWPALYVTWAEASTFCRTYGKRLPSEAEWEKAARGDTGNLFPWGQKPPTSGLAMFGQYHVHEIPIVTSVENGKEGQSPYGLYHMAGNAAEWVDDWFGIDYYATMPDRNPHGVKQGRYKVVRGGSWKSAPTLLRTATRSGASPEQRAATIGFRCAKSLRE</sequence>
<accession>A0A0S4LJY9</accession>
<evidence type="ECO:0000259" key="1">
    <source>
        <dbReference type="Pfam" id="PF03781"/>
    </source>
</evidence>
<dbReference type="STRING" id="1742972.COMA1_30458"/>
<proteinExistence type="predicted"/>
<dbReference type="Pfam" id="PF03781">
    <property type="entry name" value="FGE-sulfatase"/>
    <property type="match status" value="1"/>
</dbReference>
<dbReference type="SUPFAM" id="SSF56436">
    <property type="entry name" value="C-type lectin-like"/>
    <property type="match status" value="1"/>
</dbReference>
<dbReference type="OrthoDB" id="9782054at2"/>
<dbReference type="InterPro" id="IPR016187">
    <property type="entry name" value="CTDL_fold"/>
</dbReference>
<evidence type="ECO:0000313" key="2">
    <source>
        <dbReference type="EMBL" id="CUS37198.1"/>
    </source>
</evidence>
<name>A0A0S4LJY9_9BACT</name>